<dbReference type="InterPro" id="IPR029058">
    <property type="entry name" value="AB_hydrolase_fold"/>
</dbReference>
<name>A0A7I7XDH6_9MYCO</name>
<dbReference type="Gene3D" id="3.40.50.1820">
    <property type="entry name" value="alpha/beta hydrolase"/>
    <property type="match status" value="1"/>
</dbReference>
<dbReference type="InterPro" id="IPR000073">
    <property type="entry name" value="AB_hydrolase_1"/>
</dbReference>
<keyword evidence="3" id="KW-1185">Reference proteome</keyword>
<dbReference type="InterPro" id="IPR050228">
    <property type="entry name" value="Carboxylesterase_BioH"/>
</dbReference>
<evidence type="ECO:0000313" key="3">
    <source>
        <dbReference type="Proteomes" id="UP000466517"/>
    </source>
</evidence>
<dbReference type="GO" id="GO:0016787">
    <property type="term" value="F:hydrolase activity"/>
    <property type="evidence" value="ECO:0007669"/>
    <property type="project" value="UniProtKB-KW"/>
</dbReference>
<dbReference type="AlphaFoldDB" id="A0A7I7XDH6"/>
<evidence type="ECO:0000313" key="2">
    <source>
        <dbReference type="EMBL" id="BBZ27532.1"/>
    </source>
</evidence>
<dbReference type="Pfam" id="PF12697">
    <property type="entry name" value="Abhydrolase_6"/>
    <property type="match status" value="1"/>
</dbReference>
<feature type="domain" description="AB hydrolase-1" evidence="1">
    <location>
        <begin position="18"/>
        <end position="255"/>
    </location>
</feature>
<protein>
    <submittedName>
        <fullName evidence="2">Alpha/beta hydrolase</fullName>
    </submittedName>
</protein>
<accession>A0A7I7XDH6</accession>
<evidence type="ECO:0000259" key="1">
    <source>
        <dbReference type="Pfam" id="PF12697"/>
    </source>
</evidence>
<dbReference type="KEGG" id="mmag:MMAD_18270"/>
<organism evidence="2 3">
    <name type="scientific">Mycolicibacterium madagascariense</name>
    <dbReference type="NCBI Taxonomy" id="212765"/>
    <lineage>
        <taxon>Bacteria</taxon>
        <taxon>Bacillati</taxon>
        <taxon>Actinomycetota</taxon>
        <taxon>Actinomycetes</taxon>
        <taxon>Mycobacteriales</taxon>
        <taxon>Mycobacteriaceae</taxon>
        <taxon>Mycolicibacterium</taxon>
    </lineage>
</organism>
<gene>
    <name evidence="2" type="ORF">MMAD_18270</name>
</gene>
<dbReference type="Proteomes" id="UP000466517">
    <property type="component" value="Chromosome"/>
</dbReference>
<keyword evidence="2" id="KW-0378">Hydrolase</keyword>
<dbReference type="SUPFAM" id="SSF53474">
    <property type="entry name" value="alpha/beta-Hydrolases"/>
    <property type="match status" value="1"/>
</dbReference>
<dbReference type="PANTHER" id="PTHR43194">
    <property type="entry name" value="HYDROLASE ALPHA/BETA FOLD FAMILY"/>
    <property type="match status" value="1"/>
</dbReference>
<proteinExistence type="predicted"/>
<dbReference type="EMBL" id="AP022610">
    <property type="protein sequence ID" value="BBZ27532.1"/>
    <property type="molecule type" value="Genomic_DNA"/>
</dbReference>
<sequence>MSARRRRDLSSREDAVTVVLVHGVPETSLVWDELVAALCEGGVVAPIRLSPPGFGVPIPQGFEPTREGYVRWLIDELESLGEPVRLVGHDWGGLHVVGVAMTRPDLIESWVSDVVGIFDPGYRWHPLARRWQRPGAGEQALSALVSMSDDERIAYLCGQGMPRHLAGRLECAIDATMSRCILSLYRSAIQPAMAEAAGSLPAAAARPGLAIHPTEDHNSGTREDVVRSARRAGARVAELPGLGHWWFAQEPRRAATALHHFWGSR</sequence>
<reference evidence="2 3" key="1">
    <citation type="journal article" date="2019" name="Emerg. Microbes Infect.">
        <title>Comprehensive subspecies identification of 175 nontuberculous mycobacteria species based on 7547 genomic profiles.</title>
        <authorList>
            <person name="Matsumoto Y."/>
            <person name="Kinjo T."/>
            <person name="Motooka D."/>
            <person name="Nabeya D."/>
            <person name="Jung N."/>
            <person name="Uechi K."/>
            <person name="Horii T."/>
            <person name="Iida T."/>
            <person name="Fujita J."/>
            <person name="Nakamura S."/>
        </authorList>
    </citation>
    <scope>NUCLEOTIDE SEQUENCE [LARGE SCALE GENOMIC DNA]</scope>
    <source>
        <strain evidence="2 3">JCM 13574</strain>
    </source>
</reference>
<dbReference type="PANTHER" id="PTHR43194:SF2">
    <property type="entry name" value="PEROXISOMAL MEMBRANE PROTEIN LPX1"/>
    <property type="match status" value="1"/>
</dbReference>